<reference evidence="2" key="1">
    <citation type="submission" date="2022-08" db="EMBL/GenBank/DDBJ databases">
        <title>Novel sulfate-reducing endosymbionts in the free-living metamonad Anaeramoeba.</title>
        <authorList>
            <person name="Jerlstrom-Hultqvist J."/>
            <person name="Cepicka I."/>
            <person name="Gallot-Lavallee L."/>
            <person name="Salas-Leiva D."/>
            <person name="Curtis B.A."/>
            <person name="Zahonova K."/>
            <person name="Pipaliya S."/>
            <person name="Dacks J."/>
            <person name="Roger A.J."/>
        </authorList>
    </citation>
    <scope>NUCLEOTIDE SEQUENCE</scope>
    <source>
        <strain evidence="2">Schooner1</strain>
    </source>
</reference>
<evidence type="ECO:0000313" key="3">
    <source>
        <dbReference type="Proteomes" id="UP001150062"/>
    </source>
</evidence>
<comment type="caution">
    <text evidence="2">The sequence shown here is derived from an EMBL/GenBank/DDBJ whole genome shotgun (WGS) entry which is preliminary data.</text>
</comment>
<accession>A0ABQ8Z5Y9</accession>
<organism evidence="2 3">
    <name type="scientific">Anaeramoeba flamelloides</name>
    <dbReference type="NCBI Taxonomy" id="1746091"/>
    <lineage>
        <taxon>Eukaryota</taxon>
        <taxon>Metamonada</taxon>
        <taxon>Anaeramoebidae</taxon>
        <taxon>Anaeramoeba</taxon>
    </lineage>
</organism>
<gene>
    <name evidence="2" type="ORF">M0813_14527</name>
</gene>
<feature type="compositionally biased region" description="Basic and acidic residues" evidence="1">
    <location>
        <begin position="206"/>
        <end position="238"/>
    </location>
</feature>
<proteinExistence type="predicted"/>
<evidence type="ECO:0000313" key="2">
    <source>
        <dbReference type="EMBL" id="KAJ6252145.1"/>
    </source>
</evidence>
<sequence length="499" mass="58659">MEQNDLENLQKEKLQTVLDTILDYPQTGLYQGETREDFSKFFKYLNGVFERDEGGRGNVKREIAKKMKSVEKDICEALSYCGCTVEDDIDIIYSEFQNFKKGKLYDKYVLLGKAIEKTTDFLNSLEAENSVFRKNMAIGIQNKILKKYKKELKEYGKILLDLSLPKDVSVQKETVKENQIEIGLEKGIEKENNKEKQNENENENENENKNENEKEKEKKKGKDKDKEKQKENEENPRIKELKNKIEELENNKEERILKRYEEEVQNKIKEIISIRKKQIVSKTKLFNSLQQKLKTNKRYQQWLQMSTQLQPFFDEWVKVDSGMGKTSVKQGQTFEDMTKDLAIPLITKKLGLKEGEFKIHANIMWEGVAGEIDFVISNNDSTSVYALVESKARLFDIAAAYRQSGPERLLNGKSRIVIDEQLIELPKEIPCFVVTIIQKNRYHLGFESKLKDYISKLIFDIRKNWEEEEMYQNLKEKMKGKMSPLCWFKKYSKEKLIVL</sequence>
<keyword evidence="3" id="KW-1185">Reference proteome</keyword>
<evidence type="ECO:0000256" key="1">
    <source>
        <dbReference type="SAM" id="MobiDB-lite"/>
    </source>
</evidence>
<dbReference type="EMBL" id="JAOAOG010000048">
    <property type="protein sequence ID" value="KAJ6252145.1"/>
    <property type="molecule type" value="Genomic_DNA"/>
</dbReference>
<dbReference type="Proteomes" id="UP001150062">
    <property type="component" value="Unassembled WGS sequence"/>
</dbReference>
<name>A0ABQ8Z5Y9_9EUKA</name>
<protein>
    <submittedName>
        <fullName evidence="2">C2h2 type zn-finger-containing protein-related</fullName>
    </submittedName>
</protein>
<feature type="region of interest" description="Disordered" evidence="1">
    <location>
        <begin position="191"/>
        <end position="238"/>
    </location>
</feature>